<dbReference type="InterPro" id="IPR014984">
    <property type="entry name" value="HopJ"/>
</dbReference>
<organism evidence="1 2">
    <name type="scientific">Neptunomonas qingdaonensis</name>
    <dbReference type="NCBI Taxonomy" id="1045558"/>
    <lineage>
        <taxon>Bacteria</taxon>
        <taxon>Pseudomonadati</taxon>
        <taxon>Pseudomonadota</taxon>
        <taxon>Gammaproteobacteria</taxon>
        <taxon>Oceanospirillales</taxon>
        <taxon>Oceanospirillaceae</taxon>
        <taxon>Neptunomonas</taxon>
    </lineage>
</organism>
<keyword evidence="2" id="KW-1185">Reference proteome</keyword>
<dbReference type="Proteomes" id="UP000198623">
    <property type="component" value="Unassembled WGS sequence"/>
</dbReference>
<protein>
    <submittedName>
        <fullName evidence="1">HopJ type III effector protein</fullName>
    </submittedName>
</protein>
<dbReference type="InterPro" id="IPR038604">
    <property type="entry name" value="HopJ_sf"/>
</dbReference>
<accession>A0A1I2P483</accession>
<dbReference type="RefSeq" id="WP_090725688.1">
    <property type="nucleotide sequence ID" value="NZ_FOOU01000003.1"/>
</dbReference>
<dbReference type="Gene3D" id="3.20.160.10">
    <property type="entry name" value="vpa0580 domain like"/>
    <property type="match status" value="1"/>
</dbReference>
<dbReference type="STRING" id="1045558.SAMN05216175_103166"/>
<dbReference type="EMBL" id="FOOU01000003">
    <property type="protein sequence ID" value="SFG08446.1"/>
    <property type="molecule type" value="Genomic_DNA"/>
</dbReference>
<dbReference type="AlphaFoldDB" id="A0A1I2P483"/>
<proteinExistence type="predicted"/>
<dbReference type="Pfam" id="PF08888">
    <property type="entry name" value="HopJ"/>
    <property type="match status" value="1"/>
</dbReference>
<sequence>MTPEFFVSQLTSQLASQPSSQQSSEAVSQSGTAKPIDFEDTMGVINDHFHYVPTAFTNGVSDISVSNEAGQNEGSCKIFAFAQILQLSEEQTLRCFGRFYQDVINTPDGNDHANIRNFMRDGWKGIHFEGQALKRK</sequence>
<name>A0A1I2P483_9GAMM</name>
<dbReference type="OrthoDB" id="9790826at2"/>
<evidence type="ECO:0000313" key="1">
    <source>
        <dbReference type="EMBL" id="SFG08446.1"/>
    </source>
</evidence>
<gene>
    <name evidence="1" type="ORF">SAMN05216175_103166</name>
</gene>
<evidence type="ECO:0000313" key="2">
    <source>
        <dbReference type="Proteomes" id="UP000198623"/>
    </source>
</evidence>
<reference evidence="2" key="1">
    <citation type="submission" date="2016-10" db="EMBL/GenBank/DDBJ databases">
        <authorList>
            <person name="Varghese N."/>
            <person name="Submissions S."/>
        </authorList>
    </citation>
    <scope>NUCLEOTIDE SEQUENCE [LARGE SCALE GENOMIC DNA]</scope>
    <source>
        <strain evidence="2">CGMCC 1.10971</strain>
    </source>
</reference>